<dbReference type="Pfam" id="PF07075">
    <property type="entry name" value="NamZ_N"/>
    <property type="match status" value="1"/>
</dbReference>
<dbReference type="PANTHER" id="PTHR42915:SF1">
    <property type="entry name" value="PEPTIDOGLYCAN BETA-N-ACETYLMURAMIDASE NAMZ"/>
    <property type="match status" value="1"/>
</dbReference>
<sequence length="413" mass="46129">MKYWKIGIVALLCVAPLSAQVKTGIDVLEDDHFSQLKQLVSKHGGHLRLGVLTNPVGIDGHERRTIDVLRTDAPAAVRGLTVTKLFSAEHGINAAVDNVHIVEDKDPSSGLPIVSLFGATEEQRHPSKQQLEDLDAIVIDLQDVGVRYWTFQTLVKYFVEASAANHLSVVVLDRPNPVNGLDVQGPLSTQGRENYVNPISEPMRPGMTMGELAQFFNGEEHLGADLTVIKMAGWKRQDWWDDSGLLWVNPSPNIRTLTQNLVYLGTGLLEGTNVNVKGPTEPPFVRFGAPWIVATDLARYLNNRKIPGVTFMAISYVPTGEEHYPYRGQRVEGVEVIVNDRSRVDAPELGIEAVSALWKLYPKDFQIDRVDRLLLNKSVLEQIKKGVDPQDIAKGWQQELNTYKVKRARYLIY</sequence>
<dbReference type="Pfam" id="PF20732">
    <property type="entry name" value="NamZ_C"/>
    <property type="match status" value="1"/>
</dbReference>
<dbReference type="Gene3D" id="3.90.1150.140">
    <property type="match status" value="1"/>
</dbReference>
<evidence type="ECO:0000256" key="1">
    <source>
        <dbReference type="SAM" id="SignalP"/>
    </source>
</evidence>
<protein>
    <submittedName>
        <fullName evidence="4">Uncharacterized conserved protein YbbC, DUF1343 family</fullName>
    </submittedName>
</protein>
<feature type="signal peptide" evidence="1">
    <location>
        <begin position="1"/>
        <end position="19"/>
    </location>
</feature>
<evidence type="ECO:0000313" key="5">
    <source>
        <dbReference type="Proteomes" id="UP000182427"/>
    </source>
</evidence>
<reference evidence="4 5" key="1">
    <citation type="submission" date="2016-10" db="EMBL/GenBank/DDBJ databases">
        <authorList>
            <person name="de Groot N.N."/>
        </authorList>
    </citation>
    <scope>NUCLEOTIDE SEQUENCE [LARGE SCALE GENOMIC DNA]</scope>
    <source>
        <strain evidence="4 5">GAS232</strain>
    </source>
</reference>
<dbReference type="OrthoDB" id="9801061at2"/>
<dbReference type="Gene3D" id="3.40.50.12170">
    <property type="entry name" value="Uncharacterised protein PF07075, DUF1343"/>
    <property type="match status" value="1"/>
</dbReference>
<evidence type="ECO:0000259" key="3">
    <source>
        <dbReference type="Pfam" id="PF20732"/>
    </source>
</evidence>
<dbReference type="PIRSF" id="PIRSF016719">
    <property type="entry name" value="UCP016719"/>
    <property type="match status" value="1"/>
</dbReference>
<dbReference type="RefSeq" id="WP_083344308.1">
    <property type="nucleotide sequence ID" value="NZ_LT629690.1"/>
</dbReference>
<gene>
    <name evidence="4" type="ORF">SAMN05444167_1159</name>
</gene>
<dbReference type="InterPro" id="IPR048502">
    <property type="entry name" value="NamZ_N"/>
</dbReference>
<feature type="domain" description="Peptidoglycan beta-N-acetylmuramidase NamZ N-terminal" evidence="2">
    <location>
        <begin position="50"/>
        <end position="257"/>
    </location>
</feature>
<dbReference type="InterPro" id="IPR048503">
    <property type="entry name" value="NamZ_C"/>
</dbReference>
<dbReference type="EMBL" id="LT629690">
    <property type="protein sequence ID" value="SDF02249.1"/>
    <property type="molecule type" value="Genomic_DNA"/>
</dbReference>
<proteinExistence type="predicted"/>
<feature type="domain" description="Peptidoglycan beta-N-acetylmuramidase NamZ C-terminal" evidence="3">
    <location>
        <begin position="261"/>
        <end position="413"/>
    </location>
</feature>
<evidence type="ECO:0000259" key="2">
    <source>
        <dbReference type="Pfam" id="PF07075"/>
    </source>
</evidence>
<accession>A0A1G7HQF8</accession>
<evidence type="ECO:0000313" key="4">
    <source>
        <dbReference type="EMBL" id="SDF02249.1"/>
    </source>
</evidence>
<dbReference type="PANTHER" id="PTHR42915">
    <property type="entry name" value="HYPOTHETICAL 460 KDA PROTEIN IN FEUA-SIGW INTERGENIC REGION [PRECURSOR]"/>
    <property type="match status" value="1"/>
</dbReference>
<name>A0A1G7HQF8_9BACT</name>
<feature type="chain" id="PRO_5009241286" evidence="1">
    <location>
        <begin position="20"/>
        <end position="413"/>
    </location>
</feature>
<dbReference type="Proteomes" id="UP000182427">
    <property type="component" value="Chromosome I"/>
</dbReference>
<keyword evidence="1" id="KW-0732">Signal</keyword>
<dbReference type="AlphaFoldDB" id="A0A1G7HQF8"/>
<organism evidence="4 5">
    <name type="scientific">Terriglobus roseus</name>
    <dbReference type="NCBI Taxonomy" id="392734"/>
    <lineage>
        <taxon>Bacteria</taxon>
        <taxon>Pseudomonadati</taxon>
        <taxon>Acidobacteriota</taxon>
        <taxon>Terriglobia</taxon>
        <taxon>Terriglobales</taxon>
        <taxon>Acidobacteriaceae</taxon>
        <taxon>Terriglobus</taxon>
    </lineage>
</organism>
<keyword evidence="5" id="KW-1185">Reference proteome</keyword>
<dbReference type="InterPro" id="IPR008302">
    <property type="entry name" value="NamZ"/>
</dbReference>
<dbReference type="GO" id="GO:0033922">
    <property type="term" value="F:peptidoglycan beta-N-acetylmuramidase activity"/>
    <property type="evidence" value="ECO:0007669"/>
    <property type="project" value="InterPro"/>
</dbReference>